<evidence type="ECO:0000313" key="3">
    <source>
        <dbReference type="EMBL" id="KGN02259.1"/>
    </source>
</evidence>
<feature type="region of interest" description="Disordered" evidence="1">
    <location>
        <begin position="119"/>
        <end position="178"/>
    </location>
</feature>
<keyword evidence="2" id="KW-1133">Transmembrane helix</keyword>
<feature type="compositionally biased region" description="Basic and acidic residues" evidence="1">
    <location>
        <begin position="158"/>
        <end position="176"/>
    </location>
</feature>
<proteinExistence type="predicted"/>
<evidence type="ECO:0000256" key="1">
    <source>
        <dbReference type="SAM" id="MobiDB-lite"/>
    </source>
</evidence>
<dbReference type="Gene3D" id="3.30.70.60">
    <property type="match status" value="1"/>
</dbReference>
<name>A0AA88ZM75_CLONO</name>
<feature type="transmembrane region" description="Helical" evidence="2">
    <location>
        <begin position="17"/>
        <end position="34"/>
    </location>
</feature>
<gene>
    <name evidence="3" type="ORF">Z969_06360</name>
</gene>
<feature type="compositionally biased region" description="Basic and acidic residues" evidence="1">
    <location>
        <begin position="124"/>
        <end position="145"/>
    </location>
</feature>
<evidence type="ECO:0000256" key="2">
    <source>
        <dbReference type="SAM" id="Phobius"/>
    </source>
</evidence>
<organism evidence="3 4">
    <name type="scientific">Clostridium novyi A str. 4570</name>
    <dbReference type="NCBI Taxonomy" id="1444290"/>
    <lineage>
        <taxon>Bacteria</taxon>
        <taxon>Bacillati</taxon>
        <taxon>Bacillota</taxon>
        <taxon>Clostridia</taxon>
        <taxon>Eubacteriales</taxon>
        <taxon>Clostridiaceae</taxon>
        <taxon>Clostridium</taxon>
    </lineage>
</organism>
<evidence type="ECO:0000313" key="4">
    <source>
        <dbReference type="Proteomes" id="UP000030016"/>
    </source>
</evidence>
<keyword evidence="2" id="KW-0472">Membrane</keyword>
<comment type="caution">
    <text evidence="3">The sequence shown here is derived from an EMBL/GenBank/DDBJ whole genome shotgun (WGS) entry which is preliminary data.</text>
</comment>
<evidence type="ECO:0008006" key="5">
    <source>
        <dbReference type="Google" id="ProtNLM"/>
    </source>
</evidence>
<accession>A0AA88ZM75</accession>
<dbReference type="EMBL" id="JDRX01000011">
    <property type="protein sequence ID" value="KGN02259.1"/>
    <property type="molecule type" value="Genomic_DNA"/>
</dbReference>
<keyword evidence="2" id="KW-0812">Transmembrane</keyword>
<dbReference type="RefSeq" id="WP_039249727.1">
    <property type="nucleotide sequence ID" value="NZ_JDRX01000011.1"/>
</dbReference>
<dbReference type="Proteomes" id="UP000030016">
    <property type="component" value="Unassembled WGS sequence"/>
</dbReference>
<reference evidence="3 4" key="1">
    <citation type="submission" date="2014-01" db="EMBL/GenBank/DDBJ databases">
        <title>Plasmidome dynamics in the species complex Clostridium novyi sensu lato converts strains of independent lineages into distinctly different pathogens.</title>
        <authorList>
            <person name="Skarin H."/>
            <person name="Segerman B."/>
        </authorList>
    </citation>
    <scope>NUCLEOTIDE SEQUENCE [LARGE SCALE GENOMIC DNA]</scope>
    <source>
        <strain evidence="3 4">4570</strain>
    </source>
</reference>
<protein>
    <recommendedName>
        <fullName evidence="5">Type IV pilus assembly protein PilO</fullName>
    </recommendedName>
</protein>
<dbReference type="AlphaFoldDB" id="A0AA88ZM75"/>
<dbReference type="InterPro" id="IPR014717">
    <property type="entry name" value="Transl_elong_EF1B/ribsomal_bS6"/>
</dbReference>
<sequence length="431" mass="49443">MQNKISDKLKISEKEKILLIIVGILALVVLYYQFSFTKQSEKIKALSDQRTELQEKVDSLPRLKIKNEKRKKEIKIVNANIYDSSSTFFPEIIQEKIITTLDDMINKCNVQCNSMSASEPVTETFKDEDKKDSKEKEKNPLEDLVNKYNDLEGNTSVKGREDKPKKTSNSKDEKSEPMATHLSITVNFTGSYANVLKFIDEIKGFYKRIVISNINFAVDEKGISGNMVLDFYAIPKIYNDDTEYTQWNFADEYGRVDVFKYNGQPAQNGDATAVDNATNTTSEETFESSKPQKQYDFYCSLKPISSDLPTVMIGKAKDQERKTYVYADNDGIEDVEIYLVQKGNKYFYRYKTKGEQYPKNGKEQEFTPNSKEFNMKIYSTSRNSKNDKAGANIKIYNKTNLKLNVDVQGDDKERPRVNIIKQGGTINVSKF</sequence>